<dbReference type="GO" id="GO:0004674">
    <property type="term" value="F:protein serine/threonine kinase activity"/>
    <property type="evidence" value="ECO:0007669"/>
    <property type="project" value="TreeGrafter"/>
</dbReference>
<feature type="compositionally biased region" description="Pro residues" evidence="2">
    <location>
        <begin position="771"/>
        <end position="831"/>
    </location>
</feature>
<feature type="compositionally biased region" description="Low complexity" evidence="2">
    <location>
        <begin position="1158"/>
        <end position="1184"/>
    </location>
</feature>
<dbReference type="Gene3D" id="3.30.200.20">
    <property type="entry name" value="Phosphorylase Kinase, domain 1"/>
    <property type="match status" value="1"/>
</dbReference>
<keyword evidence="1" id="KW-0547">Nucleotide-binding</keyword>
<comment type="caution">
    <text evidence="4">The sequence shown here is derived from an EMBL/GenBank/DDBJ whole genome shotgun (WGS) entry which is preliminary data.</text>
</comment>
<evidence type="ECO:0000313" key="5">
    <source>
        <dbReference type="Proteomes" id="UP000613740"/>
    </source>
</evidence>
<gene>
    <name evidence="4" type="ORF">HYH02_009993</name>
</gene>
<dbReference type="PROSITE" id="PS50011">
    <property type="entry name" value="PROTEIN_KINASE_DOM"/>
    <property type="match status" value="1"/>
</dbReference>
<feature type="region of interest" description="Disordered" evidence="2">
    <location>
        <begin position="1300"/>
        <end position="1352"/>
    </location>
</feature>
<proteinExistence type="predicted"/>
<dbReference type="PANTHER" id="PTHR44329:SF214">
    <property type="entry name" value="PROTEIN KINASE DOMAIN-CONTAINING PROTEIN"/>
    <property type="match status" value="1"/>
</dbReference>
<dbReference type="GO" id="GO:0005524">
    <property type="term" value="F:ATP binding"/>
    <property type="evidence" value="ECO:0007669"/>
    <property type="project" value="UniProtKB-UniRule"/>
</dbReference>
<dbReference type="PRINTS" id="PR01217">
    <property type="entry name" value="PRICHEXTENSN"/>
</dbReference>
<keyword evidence="5" id="KW-1185">Reference proteome</keyword>
<dbReference type="PANTHER" id="PTHR44329">
    <property type="entry name" value="SERINE/THREONINE-PROTEIN KINASE TNNI3K-RELATED"/>
    <property type="match status" value="1"/>
</dbReference>
<keyword evidence="1" id="KW-0067">ATP-binding</keyword>
<accession>A0A835TM50</accession>
<dbReference type="Pfam" id="PF00069">
    <property type="entry name" value="Pkinase"/>
    <property type="match status" value="1"/>
</dbReference>
<protein>
    <recommendedName>
        <fullName evidence="3">Protein kinase domain-containing protein</fullName>
    </recommendedName>
</protein>
<dbReference type="SUPFAM" id="SSF56112">
    <property type="entry name" value="Protein kinase-like (PK-like)"/>
    <property type="match status" value="1"/>
</dbReference>
<feature type="region of interest" description="Disordered" evidence="2">
    <location>
        <begin position="754"/>
        <end position="837"/>
    </location>
</feature>
<dbReference type="InterPro" id="IPR051681">
    <property type="entry name" value="Ser/Thr_Kinases-Pseudokinases"/>
</dbReference>
<dbReference type="InterPro" id="IPR000719">
    <property type="entry name" value="Prot_kinase_dom"/>
</dbReference>
<dbReference type="Proteomes" id="UP000613740">
    <property type="component" value="Unassembled WGS sequence"/>
</dbReference>
<feature type="region of interest" description="Disordered" evidence="2">
    <location>
        <begin position="1054"/>
        <end position="1109"/>
    </location>
</feature>
<feature type="compositionally biased region" description="Polar residues" evidence="2">
    <location>
        <begin position="1237"/>
        <end position="1246"/>
    </location>
</feature>
<dbReference type="PROSITE" id="PS00107">
    <property type="entry name" value="PROTEIN_KINASE_ATP"/>
    <property type="match status" value="1"/>
</dbReference>
<feature type="region of interest" description="Disordered" evidence="2">
    <location>
        <begin position="1130"/>
        <end position="1184"/>
    </location>
</feature>
<feature type="binding site" evidence="1">
    <location>
        <position position="1551"/>
    </location>
    <ligand>
        <name>ATP</name>
        <dbReference type="ChEBI" id="CHEBI:30616"/>
    </ligand>
</feature>
<feature type="domain" description="Protein kinase" evidence="3">
    <location>
        <begin position="1524"/>
        <end position="1888"/>
    </location>
</feature>
<dbReference type="OrthoDB" id="1607253at2759"/>
<reference evidence="4" key="1">
    <citation type="journal article" date="2020" name="bioRxiv">
        <title>Comparative genomics of Chlamydomonas.</title>
        <authorList>
            <person name="Craig R.J."/>
            <person name="Hasan A.R."/>
            <person name="Ness R.W."/>
            <person name="Keightley P.D."/>
        </authorList>
    </citation>
    <scope>NUCLEOTIDE SEQUENCE</scope>
    <source>
        <strain evidence="4">CCAP 11/173</strain>
    </source>
</reference>
<organism evidence="4 5">
    <name type="scientific">Chlamydomonas schloesseri</name>
    <dbReference type="NCBI Taxonomy" id="2026947"/>
    <lineage>
        <taxon>Eukaryota</taxon>
        <taxon>Viridiplantae</taxon>
        <taxon>Chlorophyta</taxon>
        <taxon>core chlorophytes</taxon>
        <taxon>Chlorophyceae</taxon>
        <taxon>CS clade</taxon>
        <taxon>Chlamydomonadales</taxon>
        <taxon>Chlamydomonadaceae</taxon>
        <taxon>Chlamydomonas</taxon>
    </lineage>
</organism>
<sequence>MQNEVMRKEELLGQGHVLELPGGGTLTAVPEVPLVVVAGTSVTIRGAGPETSGLDLRAFAEPVFHLQSGSGLVLQNLTLLLPPVPAAEGATAGGGGADGGPPPIHSVLLHVITLSATAAASGGSGTSNERIRVFLENVSLVTSACSDLATYRGSLCGSSPDTWRQWAAQGNEPTILGGVVRHGGFGGSGAASSTAAGQRAFTMSIGRANGVASGASPTRGSGDVISDTVAPLAAQLLNCTVTCDASRSAGGGAVATPYVPSGPDGPWDCVAVTVSDSAGLAALPELAAGTPMGAKMFVTVEAGGAVRVDVAAWRTLGVGTTRSVSILGRGMDASQLDLRGLPQKRFADVDSNQDSQGLLVMYDLTLTGLSYPARAMSYPDLFAAWVHAIGVSGTAELDPYRPSIGRTIDVEVMVALNGVRLVVPDAEAAWWRNAAMRTAAVAAGAGGKGLAGGRWSFAAHTASVRNISKGALGATAAASWDVGPLDWGMSGRPWSFRGCWVAAAGPNSFSEGPTPAAAGTASAAAAAAAAGLTSWPLADTLGVDVASQLSLDHLGLVLEPGSVSPSNPFAASIYSDIAAACSAAAVGGGGGGHEMPQQVSSATPLAPPPPSLPQAATAEAAVVFTMPPADPEALLQARRGNDLINGRLRRRSGLGVNLLPLGSDFTVMDGMTFQQLAEPEVWLGGAAGGGSGLRCVLLPPPAAQSSPGPATWDMMDLSGRVRIRMGPAGSDADGPSLQIQGFTLYNLAPYAVQPQQQQPDAPAGLPTSQPESPPTPPQQSAPPPPLPPPQPPSAPIFPPSPPSPPSPPPSPPSPPPPPPPSPPPPPPPDPSDPFHGLSVALPFFQFDRFSPLLFVPAAGQQQEQPSPQQPRRRLPPLALVNCTLVVPPPELELLRRLLQEAGRLPGSGGTAGTTGVGRRRARRALLVRGRDSRSGRVLQQQSATSNSSSSSVGDDWPWAQPAWPAGVPLASGAEVPLPPQLLACPRSLLLSYAAVAEVSEASTTAISFRRISFLGWSGRDVVVTSQLPDEAPTTLIRSPAQLTRPLYSPLLEVFCHPPPPADEAPSGSAAPPPSSMRGGSDAADSVLPPPLPPAALEATGRDGLLLPPGPGRAWAGGGAAAAAGAAGVVPAASGTAPAPSSLEASGSEVAGGNDRGSSKSSASASAGSTTGSSSSSSPGGQGQPSWVVPVAATLAAVGGVLLLLAAVPLAVMVLARRRRGGEPPEAILSATGGAKDVSSTSTSTRPQAFMRASSRSSSSGVTRQAVHDDTLLSTADTQRRRAFASILLSLAPRSSFWNSNDRVSASSGCGRLGTATAGSSPQPPPPPQSAAASDVHQQRGQRSSSRADCRSSPASATAAAAAIIATAVDADAAADADVDAGAAAVQQQAPAEPTAVTDDTSSSAAALQPADTTPPPQAAFTAQQPPAVWQSLDTIQLFVTAQSVIASSRADERATANAASPQSLTLSPSCRVTDVAAINSSPALSHGSSKRAAAAGALTDGGITRAVHKLTSAMGTGGMRDEELRLECVIGRGGFGVVYLGTWRGLPVAVKTLVVHEALLGEEGQKRQRAVLEAAVSSTLCHANVVQTYAFDVRRLGVLQGAGNKGAAGEDGQQPPAAPGLDGEADSVYQLLLIQEYCEGGSLREGIDQGRLHKALAPDSPIGVLLGLCLALDVAAGMAHVHARGIVHGDLCSSNVLLAARSAAEPQQQLCRGASDPAGEEAQAAAAESEVRAATQQLVRPPVVAKVADFGLSKRVGEGQTHASNCWQGTTYYTAPEVEADGRLSKAADVYGFGVVLVEVLTGRLVRELLLLVDSAGGGGHRNSDAVALLSCLMQQLGHSAPGCPAGVIEQLMALVASCLSPDPHSRPTFSQALQMLGSAVVDMHEYCITLLQSK</sequence>
<dbReference type="InterPro" id="IPR011009">
    <property type="entry name" value="Kinase-like_dom_sf"/>
</dbReference>
<dbReference type="InterPro" id="IPR017441">
    <property type="entry name" value="Protein_kinase_ATP_BS"/>
</dbReference>
<dbReference type="EMBL" id="JAEHOD010000035">
    <property type="protein sequence ID" value="KAG2441405.1"/>
    <property type="molecule type" value="Genomic_DNA"/>
</dbReference>
<dbReference type="PROSITE" id="PS00109">
    <property type="entry name" value="PROTEIN_KINASE_TYR"/>
    <property type="match status" value="1"/>
</dbReference>
<feature type="compositionally biased region" description="Low complexity" evidence="2">
    <location>
        <begin position="939"/>
        <end position="951"/>
    </location>
</feature>
<evidence type="ECO:0000256" key="1">
    <source>
        <dbReference type="PROSITE-ProRule" id="PRU10141"/>
    </source>
</evidence>
<feature type="compositionally biased region" description="Low complexity" evidence="2">
    <location>
        <begin position="1384"/>
        <end position="1411"/>
    </location>
</feature>
<feature type="compositionally biased region" description="Low complexity" evidence="2">
    <location>
        <begin position="1130"/>
        <end position="1139"/>
    </location>
</feature>
<dbReference type="InterPro" id="IPR008266">
    <property type="entry name" value="Tyr_kinase_AS"/>
</dbReference>
<dbReference type="Gene3D" id="1.10.510.10">
    <property type="entry name" value="Transferase(Phosphotransferase) domain 1"/>
    <property type="match status" value="1"/>
</dbReference>
<name>A0A835TM50_9CHLO</name>
<feature type="region of interest" description="Disordered" evidence="2">
    <location>
        <begin position="930"/>
        <end position="955"/>
    </location>
</feature>
<feature type="region of interest" description="Disordered" evidence="2">
    <location>
        <begin position="1384"/>
        <end position="1424"/>
    </location>
</feature>
<evidence type="ECO:0000313" key="4">
    <source>
        <dbReference type="EMBL" id="KAG2441405.1"/>
    </source>
</evidence>
<feature type="region of interest" description="Disordered" evidence="2">
    <location>
        <begin position="588"/>
        <end position="613"/>
    </location>
</feature>
<feature type="compositionally biased region" description="Low complexity" evidence="2">
    <location>
        <begin position="754"/>
        <end position="770"/>
    </location>
</feature>
<evidence type="ECO:0000259" key="3">
    <source>
        <dbReference type="PROSITE" id="PS50011"/>
    </source>
</evidence>
<evidence type="ECO:0000256" key="2">
    <source>
        <dbReference type="SAM" id="MobiDB-lite"/>
    </source>
</evidence>
<feature type="region of interest" description="Disordered" evidence="2">
    <location>
        <begin position="1223"/>
        <end position="1265"/>
    </location>
</feature>